<dbReference type="GO" id="GO:0003848">
    <property type="term" value="F:2-amino-4-hydroxy-6-hydroxymethyldihydropteridine diphosphokinase activity"/>
    <property type="evidence" value="ECO:0007669"/>
    <property type="project" value="InterPro"/>
</dbReference>
<comment type="caution">
    <text evidence="6">The sequence shown here is derived from an EMBL/GenBank/DDBJ whole genome shotgun (WGS) entry which is preliminary data.</text>
</comment>
<dbReference type="PANTHER" id="PTHR39648:SF1">
    <property type="entry name" value="6-HYDROXYMETHYL-7,8-DIHYDROPTERIN PYROPHOSPHOKINASE"/>
    <property type="match status" value="1"/>
</dbReference>
<evidence type="ECO:0000256" key="3">
    <source>
        <dbReference type="ARBA" id="ARBA00022777"/>
    </source>
</evidence>
<sequence>MIQMNHSIKKQIDSHIEFKDWYVKILNDFNFEYQKDREARDFLSNILREKSEKWSLEEILHSFKKLIQRKKFIFIYGCGPSLEETVDYIIKIQGKKIFSNAVNLAADGAARLLIKRRIPIDGIFTDLDGITKENFDKAKYIIVHAHGDNITRLKYFKNEILNFPNIIGT</sequence>
<accession>X1FH42</accession>
<keyword evidence="4" id="KW-0067">ATP-binding</keyword>
<dbReference type="InterPro" id="IPR002826">
    <property type="entry name" value="MptE-like"/>
</dbReference>
<dbReference type="AlphaFoldDB" id="X1FH42"/>
<name>X1FH42_9ZZZZ</name>
<evidence type="ECO:0000256" key="1">
    <source>
        <dbReference type="ARBA" id="ARBA00022679"/>
    </source>
</evidence>
<evidence type="ECO:0000259" key="5">
    <source>
        <dbReference type="Pfam" id="PF01973"/>
    </source>
</evidence>
<keyword evidence="3" id="KW-0418">Kinase</keyword>
<feature type="non-terminal residue" evidence="6">
    <location>
        <position position="169"/>
    </location>
</feature>
<evidence type="ECO:0000256" key="4">
    <source>
        <dbReference type="ARBA" id="ARBA00022840"/>
    </source>
</evidence>
<organism evidence="6">
    <name type="scientific">marine sediment metagenome</name>
    <dbReference type="NCBI Taxonomy" id="412755"/>
    <lineage>
        <taxon>unclassified sequences</taxon>
        <taxon>metagenomes</taxon>
        <taxon>ecological metagenomes</taxon>
    </lineage>
</organism>
<evidence type="ECO:0000256" key="2">
    <source>
        <dbReference type="ARBA" id="ARBA00022741"/>
    </source>
</evidence>
<dbReference type="InterPro" id="IPR027510">
    <property type="entry name" value="HMPDK_MptE"/>
</dbReference>
<dbReference type="PANTHER" id="PTHR39648">
    <property type="entry name" value="6-HYDROXYMETHYL-7,8-DIHYDROPTERIN PYROPHOSPHOKINASE"/>
    <property type="match status" value="1"/>
</dbReference>
<dbReference type="SUPFAM" id="SSF63999">
    <property type="entry name" value="Thiamin pyrophosphokinase, catalytic domain"/>
    <property type="match status" value="1"/>
</dbReference>
<dbReference type="GO" id="GO:0009229">
    <property type="term" value="P:thiamine diphosphate biosynthetic process"/>
    <property type="evidence" value="ECO:0007669"/>
    <property type="project" value="InterPro"/>
</dbReference>
<feature type="domain" description="6-hydroxymethylpterin diphosphokinase MptE-like" evidence="5">
    <location>
        <begin position="55"/>
        <end position="161"/>
    </location>
</feature>
<keyword evidence="2" id="KW-0547">Nucleotide-binding</keyword>
<dbReference type="GO" id="GO:0004788">
    <property type="term" value="F:thiamine diphosphokinase activity"/>
    <property type="evidence" value="ECO:0007669"/>
    <property type="project" value="InterPro"/>
</dbReference>
<protein>
    <recommendedName>
        <fullName evidence="5">6-hydroxymethylpterin diphosphokinase MptE-like domain-containing protein</fullName>
    </recommendedName>
</protein>
<dbReference type="InterPro" id="IPR036759">
    <property type="entry name" value="TPK_catalytic_sf"/>
</dbReference>
<dbReference type="EMBL" id="BARU01006083">
    <property type="protein sequence ID" value="GAH44946.1"/>
    <property type="molecule type" value="Genomic_DNA"/>
</dbReference>
<reference evidence="6" key="1">
    <citation type="journal article" date="2014" name="Front. Microbiol.">
        <title>High frequency of phylogenetically diverse reductive dehalogenase-homologous genes in deep subseafloor sedimentary metagenomes.</title>
        <authorList>
            <person name="Kawai M."/>
            <person name="Futagami T."/>
            <person name="Toyoda A."/>
            <person name="Takaki Y."/>
            <person name="Nishi S."/>
            <person name="Hori S."/>
            <person name="Arai W."/>
            <person name="Tsubouchi T."/>
            <person name="Morono Y."/>
            <person name="Uchiyama I."/>
            <person name="Ito T."/>
            <person name="Fujiyama A."/>
            <person name="Inagaki F."/>
            <person name="Takami H."/>
        </authorList>
    </citation>
    <scope>NUCLEOTIDE SEQUENCE</scope>
    <source>
        <strain evidence="6">Expedition CK06-06</strain>
    </source>
</reference>
<dbReference type="GO" id="GO:0016301">
    <property type="term" value="F:kinase activity"/>
    <property type="evidence" value="ECO:0007669"/>
    <property type="project" value="UniProtKB-KW"/>
</dbReference>
<evidence type="ECO:0000313" key="6">
    <source>
        <dbReference type="EMBL" id="GAH44946.1"/>
    </source>
</evidence>
<gene>
    <name evidence="6" type="ORF">S03H2_11948</name>
</gene>
<proteinExistence type="predicted"/>
<dbReference type="Pfam" id="PF01973">
    <property type="entry name" value="MptE-like"/>
    <property type="match status" value="1"/>
</dbReference>
<dbReference type="GO" id="GO:0005524">
    <property type="term" value="F:ATP binding"/>
    <property type="evidence" value="ECO:0007669"/>
    <property type="project" value="UniProtKB-KW"/>
</dbReference>
<keyword evidence="1" id="KW-0808">Transferase</keyword>